<accession>A0ABU8J1H8</accession>
<dbReference type="Proteomes" id="UP001386437">
    <property type="component" value="Unassembled WGS sequence"/>
</dbReference>
<name>A0ABU8J1H8_9BURK</name>
<reference evidence="1 2" key="1">
    <citation type="journal article" date="2022" name="Arch. Microbiol.">
        <title>Paraburkholderia bengalensis sp. nov. isolated from roots of Oryza sativa, IR64.</title>
        <authorList>
            <person name="Nag P."/>
            <person name="Mondal N."/>
            <person name="Sarkar J."/>
            <person name="Das S."/>
        </authorList>
    </citation>
    <scope>NUCLEOTIDE SEQUENCE [LARGE SCALE GENOMIC DNA]</scope>
    <source>
        <strain evidence="1 2">IR64_4_BI</strain>
    </source>
</reference>
<proteinExistence type="predicted"/>
<protein>
    <submittedName>
        <fullName evidence="1">Uncharacterized protein</fullName>
    </submittedName>
</protein>
<dbReference type="RefSeq" id="WP_336601235.1">
    <property type="nucleotide sequence ID" value="NZ_JACFYJ010000076.1"/>
</dbReference>
<dbReference type="EMBL" id="JACFYJ010000076">
    <property type="protein sequence ID" value="MEI6001520.1"/>
    <property type="molecule type" value="Genomic_DNA"/>
</dbReference>
<gene>
    <name evidence="1" type="ORF">H3V53_31490</name>
</gene>
<evidence type="ECO:0000313" key="2">
    <source>
        <dbReference type="Proteomes" id="UP001386437"/>
    </source>
</evidence>
<keyword evidence="2" id="KW-1185">Reference proteome</keyword>
<organism evidence="1 2">
    <name type="scientific">Paraburkholderia bengalensis</name>
    <dbReference type="NCBI Taxonomy" id="2747562"/>
    <lineage>
        <taxon>Bacteria</taxon>
        <taxon>Pseudomonadati</taxon>
        <taxon>Pseudomonadota</taxon>
        <taxon>Betaproteobacteria</taxon>
        <taxon>Burkholderiales</taxon>
        <taxon>Burkholderiaceae</taxon>
        <taxon>Paraburkholderia</taxon>
    </lineage>
</organism>
<evidence type="ECO:0000313" key="1">
    <source>
        <dbReference type="EMBL" id="MEI6001520.1"/>
    </source>
</evidence>
<sequence>MLSAHEFAMLMLAKDAADHIAERKELDTLLENQLAAMEQLAGHALRLRLSSDDDTLLTAPKRIH</sequence>
<comment type="caution">
    <text evidence="1">The sequence shown here is derived from an EMBL/GenBank/DDBJ whole genome shotgun (WGS) entry which is preliminary data.</text>
</comment>